<gene>
    <name evidence="2" type="ORF">TIFTF001_042700</name>
</gene>
<proteinExistence type="predicted"/>
<dbReference type="Proteomes" id="UP001187192">
    <property type="component" value="Unassembled WGS sequence"/>
</dbReference>
<keyword evidence="1" id="KW-0812">Transmembrane</keyword>
<dbReference type="Pfam" id="PF03140">
    <property type="entry name" value="DUF247"/>
    <property type="match status" value="1"/>
</dbReference>
<dbReference type="InterPro" id="IPR004158">
    <property type="entry name" value="DUF247_pln"/>
</dbReference>
<evidence type="ECO:0000256" key="1">
    <source>
        <dbReference type="SAM" id="Phobius"/>
    </source>
</evidence>
<name>A0AA87ZPF7_FICCA</name>
<keyword evidence="3" id="KW-1185">Reference proteome</keyword>
<dbReference type="EMBL" id="BTGU01002434">
    <property type="protein sequence ID" value="GMN37832.1"/>
    <property type="molecule type" value="Genomic_DNA"/>
</dbReference>
<evidence type="ECO:0000313" key="3">
    <source>
        <dbReference type="Proteomes" id="UP001187192"/>
    </source>
</evidence>
<reference evidence="2" key="1">
    <citation type="submission" date="2023-07" db="EMBL/GenBank/DDBJ databases">
        <title>draft genome sequence of fig (Ficus carica).</title>
        <authorList>
            <person name="Takahashi T."/>
            <person name="Nishimura K."/>
        </authorList>
    </citation>
    <scope>NUCLEOTIDE SEQUENCE</scope>
</reference>
<feature type="transmembrane region" description="Helical" evidence="1">
    <location>
        <begin position="433"/>
        <end position="458"/>
    </location>
</feature>
<comment type="caution">
    <text evidence="2">The sequence shown here is derived from an EMBL/GenBank/DDBJ whole genome shotgun (WGS) entry which is preliminary data.</text>
</comment>
<sequence>MANARDHITIELKKMTTTNLTMSPQRCIFKVPNILKRHNPKAYAPNAFSIGPYHYGEEHLQATQKIKLMYLDDLITGFEDPDTVLETLVGAMREVQQKARDCYGDPFDHISADEFVKILVLDGCFLIQLFRKTADEKLQKDDPVFTVSCMSQLLGHDLILLENQIPWMVLELLFDKISTKLEDSSVQSLSSLLQRYCECNGTIFGDIDAVVKSLVSWKHESNKHILDMLRNSLVLSSSVTHERSHEMEAGILFKLKMGLKSLFRKLICLEKCLPNKEDKSTGWQSMPSAARLREAGIKFKSSTSPNSILDIKFEDGVLEIPPILIHEDTESLFRNLICLEQCLPNCDTIVTSYAILLDNLINTTEDMEILCKGRIFDNFLNTDDATELFNQLYDDAYVKEFHYTDLIKKVQKYCGRHWPRYRTVFIHEYLKHPWAICSIVVAAIFLILTVVQTVFTIIK</sequence>
<dbReference type="PANTHER" id="PTHR31170">
    <property type="entry name" value="BNAC04G53230D PROTEIN"/>
    <property type="match status" value="1"/>
</dbReference>
<keyword evidence="1" id="KW-0472">Membrane</keyword>
<protein>
    <submittedName>
        <fullName evidence="2">Uncharacterized protein</fullName>
    </submittedName>
</protein>
<dbReference type="AlphaFoldDB" id="A0AA87ZPF7"/>
<evidence type="ECO:0000313" key="2">
    <source>
        <dbReference type="EMBL" id="GMN37832.1"/>
    </source>
</evidence>
<organism evidence="2 3">
    <name type="scientific">Ficus carica</name>
    <name type="common">Common fig</name>
    <dbReference type="NCBI Taxonomy" id="3494"/>
    <lineage>
        <taxon>Eukaryota</taxon>
        <taxon>Viridiplantae</taxon>
        <taxon>Streptophyta</taxon>
        <taxon>Embryophyta</taxon>
        <taxon>Tracheophyta</taxon>
        <taxon>Spermatophyta</taxon>
        <taxon>Magnoliopsida</taxon>
        <taxon>eudicotyledons</taxon>
        <taxon>Gunneridae</taxon>
        <taxon>Pentapetalae</taxon>
        <taxon>rosids</taxon>
        <taxon>fabids</taxon>
        <taxon>Rosales</taxon>
        <taxon>Moraceae</taxon>
        <taxon>Ficeae</taxon>
        <taxon>Ficus</taxon>
    </lineage>
</organism>
<dbReference type="Gramene" id="FCD_00024563-RA">
    <property type="protein sequence ID" value="FCD_00024563-RA:cds"/>
    <property type="gene ID" value="FCD_00024563"/>
</dbReference>
<dbReference type="PANTHER" id="PTHR31170:SF17">
    <property type="match status" value="1"/>
</dbReference>
<keyword evidence="1" id="KW-1133">Transmembrane helix</keyword>
<accession>A0AA87ZPF7</accession>